<dbReference type="Gene3D" id="3.90.76.10">
    <property type="entry name" value="Dipeptide-binding Protein, Domain 1"/>
    <property type="match status" value="1"/>
</dbReference>
<reference evidence="6" key="2">
    <citation type="submission" date="2021-01" db="EMBL/GenBank/DDBJ databases">
        <authorList>
            <person name="Mieszkin S."/>
            <person name="Pouder E."/>
            <person name="Alain K."/>
        </authorList>
    </citation>
    <scope>NUCLEOTIDE SEQUENCE</scope>
    <source>
        <strain evidence="6">HW T2.11</strain>
    </source>
</reference>
<dbReference type="GO" id="GO:0043190">
    <property type="term" value="C:ATP-binding cassette (ABC) transporter complex"/>
    <property type="evidence" value="ECO:0007669"/>
    <property type="project" value="InterPro"/>
</dbReference>
<comment type="similarity">
    <text evidence="2">Belongs to the bacterial solute-binding protein 5 family.</text>
</comment>
<comment type="subcellular location">
    <subcellularLocation>
        <location evidence="1">Periplasm</location>
    </subcellularLocation>
</comment>
<feature type="domain" description="Solute-binding protein family 5" evidence="5">
    <location>
        <begin position="111"/>
        <end position="432"/>
    </location>
</feature>
<sequence>MAKPPFPDAIRRQASDIENHIIDEYVARRIDRRQFLRHASVMGMLPLLGGLPMLGATAARAADAKPGGDIRVALTTPAGSIDPITSADAAGATLLQQTGEFLVMDEPDLTLRPALATAWTPNADATIWTFTLRRNVTFHSGKTFTADDVVATMDRLADPKGASNALSVFQGVLSKGNTHKVDDYTVAFHLDAPNGNFPYYVSSDNYNAIILPASYAGGYEKTFDGTGPFKLDHYTPKVGAGFVRSDNYWGPKALPDRVDFTFYDDQQAQILAMQAGDVDVVAQFSVQGGQALLNNPNVSVIALKSSAHNQVHMRCDMDPFKDKRVRRAVALTLNRTGLVKGLFRGKSDIGNDSPFAPVFPSTNTSVAQRQQDLNEAKQLMEAAGVKPGTEVTLTTEQFIEIPGYAVLIQDWAKAIGLKINLKIETQTAYYGNATFGQSDWLDVPMGITDYAHRGVPNVLLAAPLLSNGAWNAAHFKNPDYDRLVSQFVGAVDLQMQRDLSGKIETLLLDETPVIFGYFYNFLTATSTKLAGVRSAATSQLFLDRAYFV</sequence>
<keyword evidence="3" id="KW-0813">Transport</keyword>
<dbReference type="PANTHER" id="PTHR30290">
    <property type="entry name" value="PERIPLASMIC BINDING COMPONENT OF ABC TRANSPORTER"/>
    <property type="match status" value="1"/>
</dbReference>
<protein>
    <submittedName>
        <fullName evidence="6">ABC transporter substrate-binding protein</fullName>
    </submittedName>
</protein>
<dbReference type="Pfam" id="PF00496">
    <property type="entry name" value="SBP_bac_5"/>
    <property type="match status" value="1"/>
</dbReference>
<evidence type="ECO:0000259" key="5">
    <source>
        <dbReference type="Pfam" id="PF00496"/>
    </source>
</evidence>
<dbReference type="AlphaFoldDB" id="A0A963YP13"/>
<evidence type="ECO:0000256" key="4">
    <source>
        <dbReference type="ARBA" id="ARBA00022729"/>
    </source>
</evidence>
<evidence type="ECO:0000256" key="1">
    <source>
        <dbReference type="ARBA" id="ARBA00004418"/>
    </source>
</evidence>
<keyword evidence="7" id="KW-1185">Reference proteome</keyword>
<dbReference type="CDD" id="cd08503">
    <property type="entry name" value="PBP2_NikA_DppA_OppA_like_17"/>
    <property type="match status" value="1"/>
</dbReference>
<dbReference type="InterPro" id="IPR030678">
    <property type="entry name" value="Peptide/Ni-bd"/>
</dbReference>
<keyword evidence="4" id="KW-0732">Signal</keyword>
<dbReference type="InterPro" id="IPR039424">
    <property type="entry name" value="SBP_5"/>
</dbReference>
<evidence type="ECO:0000313" key="6">
    <source>
        <dbReference type="EMBL" id="MCB8874436.1"/>
    </source>
</evidence>
<gene>
    <name evidence="6" type="ORF">ASILVAE211_04505</name>
</gene>
<evidence type="ECO:0000313" key="7">
    <source>
        <dbReference type="Proteomes" id="UP000708298"/>
    </source>
</evidence>
<dbReference type="Proteomes" id="UP000708298">
    <property type="component" value="Unassembled WGS sequence"/>
</dbReference>
<dbReference type="PROSITE" id="PS51318">
    <property type="entry name" value="TAT"/>
    <property type="match status" value="1"/>
</dbReference>
<dbReference type="PIRSF" id="PIRSF002741">
    <property type="entry name" value="MppA"/>
    <property type="match status" value="1"/>
</dbReference>
<dbReference type="GO" id="GO:0015833">
    <property type="term" value="P:peptide transport"/>
    <property type="evidence" value="ECO:0007669"/>
    <property type="project" value="TreeGrafter"/>
</dbReference>
<dbReference type="SUPFAM" id="SSF53850">
    <property type="entry name" value="Periplasmic binding protein-like II"/>
    <property type="match status" value="1"/>
</dbReference>
<dbReference type="InterPro" id="IPR000914">
    <property type="entry name" value="SBP_5_dom"/>
</dbReference>
<name>A0A963YP13_9PROT</name>
<accession>A0A963YP13</accession>
<comment type="caution">
    <text evidence="6">The sequence shown here is derived from an EMBL/GenBank/DDBJ whole genome shotgun (WGS) entry which is preliminary data.</text>
</comment>
<evidence type="ECO:0000256" key="3">
    <source>
        <dbReference type="ARBA" id="ARBA00022448"/>
    </source>
</evidence>
<dbReference type="Gene3D" id="3.40.190.10">
    <property type="entry name" value="Periplasmic binding protein-like II"/>
    <property type="match status" value="1"/>
</dbReference>
<reference evidence="6" key="1">
    <citation type="journal article" date="2021" name="Microorganisms">
        <title>Acidisoma silvae sp. nov. and Acidisomacellulosilytica sp. nov., Two Acidophilic Bacteria Isolated from Decaying Wood, Hydrolyzing Cellulose and Producing Poly-3-hydroxybutyrate.</title>
        <authorList>
            <person name="Mieszkin S."/>
            <person name="Pouder E."/>
            <person name="Uroz S."/>
            <person name="Simon-Colin C."/>
            <person name="Alain K."/>
        </authorList>
    </citation>
    <scope>NUCLEOTIDE SEQUENCE</scope>
    <source>
        <strain evidence="6">HW T2.11</strain>
    </source>
</reference>
<proteinExistence type="inferred from homology"/>
<dbReference type="Gene3D" id="3.10.105.10">
    <property type="entry name" value="Dipeptide-binding Protein, Domain 3"/>
    <property type="match status" value="1"/>
</dbReference>
<dbReference type="EMBL" id="JAESVB010000001">
    <property type="protein sequence ID" value="MCB8874436.1"/>
    <property type="molecule type" value="Genomic_DNA"/>
</dbReference>
<dbReference type="PANTHER" id="PTHR30290:SF10">
    <property type="entry name" value="PERIPLASMIC OLIGOPEPTIDE-BINDING PROTEIN-RELATED"/>
    <property type="match status" value="1"/>
</dbReference>
<dbReference type="RefSeq" id="WP_227320069.1">
    <property type="nucleotide sequence ID" value="NZ_JAESVB010000001.1"/>
</dbReference>
<evidence type="ECO:0000256" key="2">
    <source>
        <dbReference type="ARBA" id="ARBA00005695"/>
    </source>
</evidence>
<organism evidence="6 7">
    <name type="scientific">Acidisoma silvae</name>
    <dbReference type="NCBI Taxonomy" id="2802396"/>
    <lineage>
        <taxon>Bacteria</taxon>
        <taxon>Pseudomonadati</taxon>
        <taxon>Pseudomonadota</taxon>
        <taxon>Alphaproteobacteria</taxon>
        <taxon>Acetobacterales</taxon>
        <taxon>Acidocellaceae</taxon>
        <taxon>Acidisoma</taxon>
    </lineage>
</organism>
<dbReference type="GO" id="GO:0030288">
    <property type="term" value="C:outer membrane-bounded periplasmic space"/>
    <property type="evidence" value="ECO:0007669"/>
    <property type="project" value="UniProtKB-ARBA"/>
</dbReference>
<dbReference type="GO" id="GO:1904680">
    <property type="term" value="F:peptide transmembrane transporter activity"/>
    <property type="evidence" value="ECO:0007669"/>
    <property type="project" value="TreeGrafter"/>
</dbReference>
<dbReference type="InterPro" id="IPR006311">
    <property type="entry name" value="TAT_signal"/>
</dbReference>